<dbReference type="InterPro" id="IPR011249">
    <property type="entry name" value="Metalloenz_LuxS/M16"/>
</dbReference>
<dbReference type="SUPFAM" id="SSF63411">
    <property type="entry name" value="LuxS/MPP-like metallohydrolase"/>
    <property type="match status" value="2"/>
</dbReference>
<reference evidence="2" key="1">
    <citation type="submission" date="2021-01" db="EMBL/GenBank/DDBJ databases">
        <authorList>
            <person name="Corre E."/>
            <person name="Pelletier E."/>
            <person name="Niang G."/>
            <person name="Scheremetjew M."/>
            <person name="Finn R."/>
            <person name="Kale V."/>
            <person name="Holt S."/>
            <person name="Cochrane G."/>
            <person name="Meng A."/>
            <person name="Brown T."/>
            <person name="Cohen L."/>
        </authorList>
    </citation>
    <scope>NUCLEOTIDE SEQUENCE</scope>
    <source>
        <strain evidence="2">SL-175</strain>
    </source>
</reference>
<protein>
    <recommendedName>
        <fullName evidence="1">Peptidase M16 C-terminal domain-containing protein</fullName>
    </recommendedName>
</protein>
<evidence type="ECO:0000313" key="2">
    <source>
        <dbReference type="EMBL" id="CAD8705577.1"/>
    </source>
</evidence>
<dbReference type="Pfam" id="PF05193">
    <property type="entry name" value="Peptidase_M16_C"/>
    <property type="match status" value="1"/>
</dbReference>
<dbReference type="GO" id="GO:0046872">
    <property type="term" value="F:metal ion binding"/>
    <property type="evidence" value="ECO:0007669"/>
    <property type="project" value="InterPro"/>
</dbReference>
<gene>
    <name evidence="2" type="ORF">MANT1106_LOCUS8260</name>
</gene>
<evidence type="ECO:0000259" key="1">
    <source>
        <dbReference type="Pfam" id="PF05193"/>
    </source>
</evidence>
<sequence>MRRTAPPFFSAACSMEEATRTTSLFSVQIVCEEGKAMCGLEAGLRELARARLHGFSPQELRIAAAKQLAEAEQLFVERDQTYCTSLRDELVGHFLRGELVVGAEEEARLSKSCTERMTCADLHEYADKLRINRSCVIRAMEGRAATREDDISAAVATIQAEEDAGEITENAMFKVPENLIEKDGLMTAGSIVDERTFPNLGFTVVGLANGMRVAMKTTNFLDDQVLVRCFARGGMSEVSRAEHLDSLYANTIASELGMYGFKPEVLHDIMAGKRCEMSAKTGTYTRRVDGDTSPTDIESGLQLLHILFTSDVSRMLVPEELEAVLRMQEQAIRNRRRDPASVYNETIRHLVYGRTFQSKPLQVRDVRRMKPSEACRHFNANFSDPAEFTVVLVGAFDEGKVRPMLEKYLGSIPPPKVPRPRITEVKPVPFTFPAGVINKDLRVPMVEPMSMASITFPVNIPNPDYDTHLKTVPAVTLEGSAALTKEKLLCVFASSIIERRLLALLRFKFGEIYTCSAGTSFAYQDPAARGATLRGDVMINFSCDPSAGHRLAELAMEDVRAMQRDGPTAEEVATAVEVETRALEVRLQENAYWREYYEALHNSRLVPLMGGDLDALFAVTERVRGELMRGLTPEMIQAHMQRCLKADNRVVVVLRPQRPLWQRLCLPSPVTPEGLAVLTCVGAAVMVLLRHATRRA</sequence>
<accession>A0A7S0SIB4</accession>
<name>A0A7S0SIB4_9CHLO</name>
<feature type="domain" description="Peptidase M16 C-terminal" evidence="1">
    <location>
        <begin position="376"/>
        <end position="576"/>
    </location>
</feature>
<dbReference type="Gene3D" id="3.30.830.10">
    <property type="entry name" value="Metalloenzyme, LuxS/M16 peptidase-like"/>
    <property type="match status" value="3"/>
</dbReference>
<proteinExistence type="predicted"/>
<dbReference type="AlphaFoldDB" id="A0A7S0SIB4"/>
<dbReference type="EMBL" id="HBFC01014075">
    <property type="protein sequence ID" value="CAD8705577.1"/>
    <property type="molecule type" value="Transcribed_RNA"/>
</dbReference>
<dbReference type="InterPro" id="IPR007863">
    <property type="entry name" value="Peptidase_M16_C"/>
</dbReference>
<organism evidence="2">
    <name type="scientific">Mantoniella antarctica</name>
    <dbReference type="NCBI Taxonomy" id="81844"/>
    <lineage>
        <taxon>Eukaryota</taxon>
        <taxon>Viridiplantae</taxon>
        <taxon>Chlorophyta</taxon>
        <taxon>Mamiellophyceae</taxon>
        <taxon>Mamiellales</taxon>
        <taxon>Mamiellaceae</taxon>
        <taxon>Mantoniella</taxon>
    </lineage>
</organism>